<dbReference type="GeneID" id="31003016"/>
<evidence type="ECO:0000313" key="2">
    <source>
        <dbReference type="EMBL" id="OKL61582.1"/>
    </source>
</evidence>
<dbReference type="InterPro" id="IPR027470">
    <property type="entry name" value="Cation_efflux_CTD"/>
</dbReference>
<reference evidence="2 3" key="1">
    <citation type="submission" date="2015-06" db="EMBL/GenBank/DDBJ databases">
        <title>Talaromyces atroroseus IBT 11181 draft genome.</title>
        <authorList>
            <person name="Rasmussen K.B."/>
            <person name="Rasmussen S."/>
            <person name="Petersen B."/>
            <person name="Sicheritz-Ponten T."/>
            <person name="Mortensen U.H."/>
            <person name="Thrane U."/>
        </authorList>
    </citation>
    <scope>NUCLEOTIDE SEQUENCE [LARGE SCALE GENOMIC DNA]</scope>
    <source>
        <strain evidence="2 3">IBT 11181</strain>
    </source>
</reference>
<comment type="caution">
    <text evidence="2">The sequence shown here is derived from an EMBL/GenBank/DDBJ whole genome shotgun (WGS) entry which is preliminary data.</text>
</comment>
<evidence type="ECO:0000313" key="3">
    <source>
        <dbReference type="Proteomes" id="UP000214365"/>
    </source>
</evidence>
<sequence length="111" mass="12237">MEDVKTHLKAVSSIPALYLIVPGVLTIDELCIWRLNQHTNIGSVHVVLDGNINISELGGVMDAVRQCLCAFNVHFVTIQPDISQMPVLKQKQGIGKDARKGNTIVVEEDYI</sequence>
<dbReference type="OrthoDB" id="9944568at2759"/>
<proteinExistence type="predicted"/>
<dbReference type="InterPro" id="IPR036837">
    <property type="entry name" value="Cation_efflux_CTD_sf"/>
</dbReference>
<dbReference type="RefSeq" id="XP_020121703.1">
    <property type="nucleotide sequence ID" value="XM_020265541.1"/>
</dbReference>
<keyword evidence="3" id="KW-1185">Reference proteome</keyword>
<dbReference type="AlphaFoldDB" id="A0A225AJC8"/>
<protein>
    <recommendedName>
        <fullName evidence="1">Cation efflux protein cytoplasmic domain-containing protein</fullName>
    </recommendedName>
</protein>
<evidence type="ECO:0000259" key="1">
    <source>
        <dbReference type="Pfam" id="PF16916"/>
    </source>
</evidence>
<dbReference type="SUPFAM" id="SSF160240">
    <property type="entry name" value="Cation efflux protein cytoplasmic domain-like"/>
    <property type="match status" value="1"/>
</dbReference>
<gene>
    <name evidence="2" type="ORF">UA08_03261</name>
</gene>
<dbReference type="Pfam" id="PF16916">
    <property type="entry name" value="ZT_dimer"/>
    <property type="match status" value="1"/>
</dbReference>
<organism evidence="2 3">
    <name type="scientific">Talaromyces atroroseus</name>
    <dbReference type="NCBI Taxonomy" id="1441469"/>
    <lineage>
        <taxon>Eukaryota</taxon>
        <taxon>Fungi</taxon>
        <taxon>Dikarya</taxon>
        <taxon>Ascomycota</taxon>
        <taxon>Pezizomycotina</taxon>
        <taxon>Eurotiomycetes</taxon>
        <taxon>Eurotiomycetidae</taxon>
        <taxon>Eurotiales</taxon>
        <taxon>Trichocomaceae</taxon>
        <taxon>Talaromyces</taxon>
        <taxon>Talaromyces sect. Trachyspermi</taxon>
    </lineage>
</organism>
<feature type="domain" description="Cation efflux protein cytoplasmic" evidence="1">
    <location>
        <begin position="14"/>
        <end position="81"/>
    </location>
</feature>
<dbReference type="EMBL" id="LFMY01000004">
    <property type="protein sequence ID" value="OKL61582.1"/>
    <property type="molecule type" value="Genomic_DNA"/>
</dbReference>
<name>A0A225AJC8_TALAT</name>
<dbReference type="Proteomes" id="UP000214365">
    <property type="component" value="Unassembled WGS sequence"/>
</dbReference>
<accession>A0A225AJC8</accession>